<evidence type="ECO:0000313" key="2">
    <source>
        <dbReference type="Proteomes" id="UP001384579"/>
    </source>
</evidence>
<gene>
    <name evidence="1" type="ORF">WMG39_27125</name>
</gene>
<keyword evidence="2" id="KW-1185">Reference proteome</keyword>
<name>A0ABU8YVY3_9CYAN</name>
<dbReference type="EMBL" id="JBBLXS010000638">
    <property type="protein sequence ID" value="MEK0188488.1"/>
    <property type="molecule type" value="Genomic_DNA"/>
</dbReference>
<proteinExistence type="predicted"/>
<dbReference type="RefSeq" id="WP_340526203.1">
    <property type="nucleotide sequence ID" value="NZ_JBBLXS010000638.1"/>
</dbReference>
<comment type="caution">
    <text evidence="1">The sequence shown here is derived from an EMBL/GenBank/DDBJ whole genome shotgun (WGS) entry which is preliminary data.</text>
</comment>
<dbReference type="Proteomes" id="UP001384579">
    <property type="component" value="Unassembled WGS sequence"/>
</dbReference>
<organism evidence="1 2">
    <name type="scientific">Microcoleus anatoxicus PTRS2</name>
    <dbReference type="NCBI Taxonomy" id="2705321"/>
    <lineage>
        <taxon>Bacteria</taxon>
        <taxon>Bacillati</taxon>
        <taxon>Cyanobacteriota</taxon>
        <taxon>Cyanophyceae</taxon>
        <taxon>Oscillatoriophycideae</taxon>
        <taxon>Oscillatoriales</taxon>
        <taxon>Microcoleaceae</taxon>
        <taxon>Microcoleus</taxon>
        <taxon>Microcoleus anatoxicus</taxon>
    </lineage>
</organism>
<sequence>MYVLGKVDIQVGANYKLYRVGLSQKRMPYGNSKDMLTDSR</sequence>
<accession>A0ABU8YVY3</accession>
<reference evidence="1 2" key="1">
    <citation type="journal article" date="2020" name="Harmful Algae">
        <title>Molecular and morphological characterization of a novel dihydroanatoxin-a producing Microcoleus species (cyanobacteria) from the Russian River, California, USA.</title>
        <authorList>
            <person name="Conklin K.Y."/>
            <person name="Stancheva R."/>
            <person name="Otten T.G."/>
            <person name="Fadness R."/>
            <person name="Boyer G.L."/>
            <person name="Read B."/>
            <person name="Zhang X."/>
            <person name="Sheath R.G."/>
        </authorList>
    </citation>
    <scope>NUCLEOTIDE SEQUENCE [LARGE SCALE GENOMIC DNA]</scope>
    <source>
        <strain evidence="1 2">PTRS2</strain>
    </source>
</reference>
<evidence type="ECO:0000313" key="1">
    <source>
        <dbReference type="EMBL" id="MEK0188488.1"/>
    </source>
</evidence>
<protein>
    <submittedName>
        <fullName evidence="1">Uncharacterized protein</fullName>
    </submittedName>
</protein>